<dbReference type="EMBL" id="SRLO01000299">
    <property type="protein sequence ID" value="TNN62207.1"/>
    <property type="molecule type" value="Genomic_DNA"/>
</dbReference>
<accession>A0A4Z2H8G7</accession>
<feature type="compositionally biased region" description="Basic and acidic residues" evidence="1">
    <location>
        <begin position="100"/>
        <end position="109"/>
    </location>
</feature>
<gene>
    <name evidence="2" type="ORF">EYF80_027587</name>
</gene>
<feature type="region of interest" description="Disordered" evidence="1">
    <location>
        <begin position="80"/>
        <end position="160"/>
    </location>
</feature>
<proteinExistence type="predicted"/>
<sequence>MKSLRLTRVTRCREYCRDEEDGLEQLAGENAVLPDTCGEGRGQQASRWEFVFLDPLSVLAPLSGGGGHVPVSQSVSFGSRLRPEYERRPTRSARGLSSIQEKKRREKEIGPLAQAERYDSSVAFTSGNEKRGDVSPSCPLEPGTGKQTHVSVEHALSRLR</sequence>
<name>A0A4Z2H8G7_9TELE</name>
<feature type="compositionally biased region" description="Basic and acidic residues" evidence="1">
    <location>
        <begin position="151"/>
        <end position="160"/>
    </location>
</feature>
<evidence type="ECO:0000256" key="1">
    <source>
        <dbReference type="SAM" id="MobiDB-lite"/>
    </source>
</evidence>
<reference evidence="2 3" key="1">
    <citation type="submission" date="2019-03" db="EMBL/GenBank/DDBJ databases">
        <title>First draft genome of Liparis tanakae, snailfish: a comprehensive survey of snailfish specific genes.</title>
        <authorList>
            <person name="Kim W."/>
            <person name="Song I."/>
            <person name="Jeong J.-H."/>
            <person name="Kim D."/>
            <person name="Kim S."/>
            <person name="Ryu S."/>
            <person name="Song J.Y."/>
            <person name="Lee S.K."/>
        </authorList>
    </citation>
    <scope>NUCLEOTIDE SEQUENCE [LARGE SCALE GENOMIC DNA]</scope>
    <source>
        <tissue evidence="2">Muscle</tissue>
    </source>
</reference>
<keyword evidence="3" id="KW-1185">Reference proteome</keyword>
<evidence type="ECO:0000313" key="2">
    <source>
        <dbReference type="EMBL" id="TNN62207.1"/>
    </source>
</evidence>
<dbReference type="AlphaFoldDB" id="A0A4Z2H8G7"/>
<dbReference type="Proteomes" id="UP000314294">
    <property type="component" value="Unassembled WGS sequence"/>
</dbReference>
<protein>
    <submittedName>
        <fullName evidence="2">Uncharacterized protein</fullName>
    </submittedName>
</protein>
<comment type="caution">
    <text evidence="2">The sequence shown here is derived from an EMBL/GenBank/DDBJ whole genome shotgun (WGS) entry which is preliminary data.</text>
</comment>
<evidence type="ECO:0000313" key="3">
    <source>
        <dbReference type="Proteomes" id="UP000314294"/>
    </source>
</evidence>
<organism evidence="2 3">
    <name type="scientific">Liparis tanakae</name>
    <name type="common">Tanaka's snailfish</name>
    <dbReference type="NCBI Taxonomy" id="230148"/>
    <lineage>
        <taxon>Eukaryota</taxon>
        <taxon>Metazoa</taxon>
        <taxon>Chordata</taxon>
        <taxon>Craniata</taxon>
        <taxon>Vertebrata</taxon>
        <taxon>Euteleostomi</taxon>
        <taxon>Actinopterygii</taxon>
        <taxon>Neopterygii</taxon>
        <taxon>Teleostei</taxon>
        <taxon>Neoteleostei</taxon>
        <taxon>Acanthomorphata</taxon>
        <taxon>Eupercaria</taxon>
        <taxon>Perciformes</taxon>
        <taxon>Cottioidei</taxon>
        <taxon>Cottales</taxon>
        <taxon>Liparidae</taxon>
        <taxon>Liparis</taxon>
    </lineage>
</organism>